<gene>
    <name evidence="2" type="ORF">PMEA_00022957</name>
</gene>
<sequence>MTFHRQKPHNMKSDQGTRHYILHQSFSTSKGVHAMQWFVSRRDGNFANNCGLKASLPCKTIQQVIAHASDGDVINIDGTRTSRGPYPCENWTELNLAAPAIRSYNTRAFLSCKTEGLRVLCNSRKRAFGGVSVDQITFVNTSLHLSDCSLKLNDCSFINSSVAALTSRYATESVKKMFNSMDAPFRTTVLVVLQFMAILWSTLTFPKLRLLKINC</sequence>
<protein>
    <submittedName>
        <fullName evidence="2">Uncharacterized protein</fullName>
    </submittedName>
</protein>
<name>A0AAU9XFP5_9CNID</name>
<dbReference type="AlphaFoldDB" id="A0AAU9XFP5"/>
<organism evidence="2 3">
    <name type="scientific">Pocillopora meandrina</name>
    <dbReference type="NCBI Taxonomy" id="46732"/>
    <lineage>
        <taxon>Eukaryota</taxon>
        <taxon>Metazoa</taxon>
        <taxon>Cnidaria</taxon>
        <taxon>Anthozoa</taxon>
        <taxon>Hexacorallia</taxon>
        <taxon>Scleractinia</taxon>
        <taxon>Astrocoeniina</taxon>
        <taxon>Pocilloporidae</taxon>
        <taxon>Pocillopora</taxon>
    </lineage>
</organism>
<evidence type="ECO:0000313" key="2">
    <source>
        <dbReference type="EMBL" id="CAH3146366.1"/>
    </source>
</evidence>
<accession>A0AAU9XFP5</accession>
<comment type="caution">
    <text evidence="2">The sequence shown here is derived from an EMBL/GenBank/DDBJ whole genome shotgun (WGS) entry which is preliminary data.</text>
</comment>
<keyword evidence="3" id="KW-1185">Reference proteome</keyword>
<proteinExistence type="predicted"/>
<keyword evidence="1" id="KW-1133">Transmembrane helix</keyword>
<evidence type="ECO:0000313" key="3">
    <source>
        <dbReference type="Proteomes" id="UP001159428"/>
    </source>
</evidence>
<reference evidence="2 3" key="1">
    <citation type="submission" date="2022-05" db="EMBL/GenBank/DDBJ databases">
        <authorList>
            <consortium name="Genoscope - CEA"/>
            <person name="William W."/>
        </authorList>
    </citation>
    <scope>NUCLEOTIDE SEQUENCE [LARGE SCALE GENOMIC DNA]</scope>
</reference>
<dbReference type="Proteomes" id="UP001159428">
    <property type="component" value="Unassembled WGS sequence"/>
</dbReference>
<keyword evidence="1" id="KW-0472">Membrane</keyword>
<evidence type="ECO:0000256" key="1">
    <source>
        <dbReference type="SAM" id="Phobius"/>
    </source>
</evidence>
<keyword evidence="1" id="KW-0812">Transmembrane</keyword>
<dbReference type="EMBL" id="CALNXJ010000041">
    <property type="protein sequence ID" value="CAH3146366.1"/>
    <property type="molecule type" value="Genomic_DNA"/>
</dbReference>
<feature type="transmembrane region" description="Helical" evidence="1">
    <location>
        <begin position="183"/>
        <end position="203"/>
    </location>
</feature>